<accession>A0AAF0PSM6</accession>
<protein>
    <submittedName>
        <fullName evidence="1">Uncharacterized protein</fullName>
    </submittedName>
</protein>
<dbReference type="Proteomes" id="UP001234989">
    <property type="component" value="Chromosome 1"/>
</dbReference>
<reference evidence="1" key="1">
    <citation type="submission" date="2023-08" db="EMBL/GenBank/DDBJ databases">
        <title>A de novo genome assembly of Solanum verrucosum Schlechtendal, a Mexican diploid species geographically isolated from the other diploid A-genome species in potato relatives.</title>
        <authorList>
            <person name="Hosaka K."/>
        </authorList>
    </citation>
    <scope>NUCLEOTIDE SEQUENCE</scope>
    <source>
        <tissue evidence="1">Young leaves</tissue>
    </source>
</reference>
<evidence type="ECO:0000313" key="2">
    <source>
        <dbReference type="Proteomes" id="UP001234989"/>
    </source>
</evidence>
<gene>
    <name evidence="1" type="ORF">MTR67_003764</name>
</gene>
<organism evidence="1 2">
    <name type="scientific">Solanum verrucosum</name>
    <dbReference type="NCBI Taxonomy" id="315347"/>
    <lineage>
        <taxon>Eukaryota</taxon>
        <taxon>Viridiplantae</taxon>
        <taxon>Streptophyta</taxon>
        <taxon>Embryophyta</taxon>
        <taxon>Tracheophyta</taxon>
        <taxon>Spermatophyta</taxon>
        <taxon>Magnoliopsida</taxon>
        <taxon>eudicotyledons</taxon>
        <taxon>Gunneridae</taxon>
        <taxon>Pentapetalae</taxon>
        <taxon>asterids</taxon>
        <taxon>lamiids</taxon>
        <taxon>Solanales</taxon>
        <taxon>Solanaceae</taxon>
        <taxon>Solanoideae</taxon>
        <taxon>Solaneae</taxon>
        <taxon>Solanum</taxon>
    </lineage>
</organism>
<dbReference type="PANTHER" id="PTHR17630:SF52">
    <property type="entry name" value="ENDO-1,3-1,4-BETA-D-GLUCANASE-LIKE PROTEIN"/>
    <property type="match status" value="1"/>
</dbReference>
<dbReference type="AlphaFoldDB" id="A0AAF0PSM6"/>
<dbReference type="PANTHER" id="PTHR17630">
    <property type="entry name" value="DIENELACTONE HYDROLASE"/>
    <property type="match status" value="1"/>
</dbReference>
<keyword evidence="2" id="KW-1185">Reference proteome</keyword>
<proteinExistence type="predicted"/>
<name>A0AAF0PSM6_SOLVR</name>
<sequence length="111" mass="12027">MSGAECMKNPPTLNSASGIGNLQEIGGLNSYVSGSIHSKLAILLISDVFGYEAPLLRQEELVPKGCNPFRIHTTIHESLQPFKRSWLFLKVATLSEQSLPMAGNSNKTGKI</sequence>
<evidence type="ECO:0000313" key="1">
    <source>
        <dbReference type="EMBL" id="WMV10379.1"/>
    </source>
</evidence>
<dbReference type="EMBL" id="CP133612">
    <property type="protein sequence ID" value="WMV10379.1"/>
    <property type="molecule type" value="Genomic_DNA"/>
</dbReference>